<dbReference type="Gene3D" id="3.30.450.20">
    <property type="entry name" value="PAS domain"/>
    <property type="match status" value="1"/>
</dbReference>
<dbReference type="Proteomes" id="UP000000271">
    <property type="component" value="Chromosome"/>
</dbReference>
<keyword evidence="4" id="KW-1185">Reference proteome</keyword>
<dbReference type="Pfam" id="PF00990">
    <property type="entry name" value="GGDEF"/>
    <property type="match status" value="1"/>
</dbReference>
<protein>
    <submittedName>
        <fullName evidence="3">Diguanylate cyclase with PAS/PAC sensor</fullName>
    </submittedName>
</protein>
<feature type="transmembrane region" description="Helical" evidence="1">
    <location>
        <begin position="203"/>
        <end position="223"/>
    </location>
</feature>
<dbReference type="SMART" id="SM00267">
    <property type="entry name" value="GGDEF"/>
    <property type="match status" value="1"/>
</dbReference>
<dbReference type="KEGG" id="bse:Bsel_0654"/>
<dbReference type="CDD" id="cd00130">
    <property type="entry name" value="PAS"/>
    <property type="match status" value="1"/>
</dbReference>
<feature type="transmembrane region" description="Helical" evidence="1">
    <location>
        <begin position="6"/>
        <end position="25"/>
    </location>
</feature>
<evidence type="ECO:0000259" key="2">
    <source>
        <dbReference type="PROSITE" id="PS50887"/>
    </source>
</evidence>
<keyword evidence="1" id="KW-0472">Membrane</keyword>
<gene>
    <name evidence="3" type="ordered locus">Bsel_0654</name>
</gene>
<dbReference type="SUPFAM" id="SSF55073">
    <property type="entry name" value="Nucleotide cyclase"/>
    <property type="match status" value="1"/>
</dbReference>
<feature type="transmembrane region" description="Helical" evidence="1">
    <location>
        <begin position="176"/>
        <end position="197"/>
    </location>
</feature>
<dbReference type="PANTHER" id="PTHR44757:SF2">
    <property type="entry name" value="BIOFILM ARCHITECTURE MAINTENANCE PROTEIN MBAA"/>
    <property type="match status" value="1"/>
</dbReference>
<feature type="transmembrane region" description="Helical" evidence="1">
    <location>
        <begin position="99"/>
        <end position="118"/>
    </location>
</feature>
<dbReference type="InterPro" id="IPR043128">
    <property type="entry name" value="Rev_trsase/Diguanyl_cyclase"/>
</dbReference>
<keyword evidence="1" id="KW-0812">Transmembrane</keyword>
<dbReference type="Gene3D" id="3.30.70.270">
    <property type="match status" value="1"/>
</dbReference>
<dbReference type="SMART" id="SM00091">
    <property type="entry name" value="PAS"/>
    <property type="match status" value="1"/>
</dbReference>
<dbReference type="SUPFAM" id="SSF55785">
    <property type="entry name" value="PYP-like sensor domain (PAS domain)"/>
    <property type="match status" value="1"/>
</dbReference>
<dbReference type="STRING" id="439292.Bsel_0654"/>
<feature type="domain" description="GGDEF" evidence="2">
    <location>
        <begin position="382"/>
        <end position="517"/>
    </location>
</feature>
<feature type="transmembrane region" description="Helical" evidence="1">
    <location>
        <begin position="37"/>
        <end position="54"/>
    </location>
</feature>
<dbReference type="NCBIfam" id="TIGR00254">
    <property type="entry name" value="GGDEF"/>
    <property type="match status" value="1"/>
</dbReference>
<dbReference type="InterPro" id="IPR029787">
    <property type="entry name" value="Nucleotide_cyclase"/>
</dbReference>
<name>D6XYN1_BACIE</name>
<dbReference type="PANTHER" id="PTHR44757">
    <property type="entry name" value="DIGUANYLATE CYCLASE DGCP"/>
    <property type="match status" value="1"/>
</dbReference>
<dbReference type="InterPro" id="IPR052155">
    <property type="entry name" value="Biofilm_reg_signaling"/>
</dbReference>
<evidence type="ECO:0000313" key="3">
    <source>
        <dbReference type="EMBL" id="ADH98189.1"/>
    </source>
</evidence>
<proteinExistence type="predicted"/>
<dbReference type="OrthoDB" id="9759607at2"/>
<dbReference type="CDD" id="cd01949">
    <property type="entry name" value="GGDEF"/>
    <property type="match status" value="1"/>
</dbReference>
<sequence>MGEILIYSAIYLIPTFLMLYFTIDILTRNRSRREHQLLAVFFTCYAVMFFSEFIRHLLPIRYSETVVMYAFGNAGLIIPAIFLHFMMEFSGLKRKFPRFLYPWVLYLSLIPVILTFITGENLTNSSAFQAIGMFYYPELDGQYYLTLTGANFFALGITAIAWSMYKKESHSVKKKLLGFLVITLLLGFLWTTIFGYFDFRGVMIPYPYIISSLIWAIAISYAMRKLDFLESSYKRFETFFNVNPSAIVLVNPDGDITQANPAAERLFQSGDLQGASFRPFIAQSAASDWDEETARLTTLQSGFRDFESKIQNSLGEERFVLIDSGDVTVDSQPMQMLILQDIHRRKEADRKAAFLAYHDALTGLPNRRYFYNEAQKRLKAGLPFTLVIIDLDSFKEINDTFGHQTGDAFLIHMAKLLKTAFDTTEGGFSSRIGGDEFYAILPDTDERQTAIFLTALLQQFATNPYLAGEIPLEIRASMGTSRYPSDTDSLDELVRFADRAMYHVKNSGKNSHAAYSTLSRYHKKQPPRADSP</sequence>
<evidence type="ECO:0000256" key="1">
    <source>
        <dbReference type="SAM" id="Phobius"/>
    </source>
</evidence>
<dbReference type="AlphaFoldDB" id="D6XYN1"/>
<accession>D6XYN1</accession>
<dbReference type="HOGENOM" id="CLU_000445_11_4_9"/>
<dbReference type="NCBIfam" id="TIGR00229">
    <property type="entry name" value="sensory_box"/>
    <property type="match status" value="1"/>
</dbReference>
<reference evidence="3" key="1">
    <citation type="submission" date="2009-10" db="EMBL/GenBank/DDBJ databases">
        <title>Complete sequence of Bacillus selenitireducens MLS10.</title>
        <authorList>
            <consortium name="US DOE Joint Genome Institute"/>
            <person name="Lucas S."/>
            <person name="Copeland A."/>
            <person name="Lapidus A."/>
            <person name="Glavina del Rio T."/>
            <person name="Dalin E."/>
            <person name="Tice H."/>
            <person name="Bruce D."/>
            <person name="Goodwin L."/>
            <person name="Pitluck S."/>
            <person name="Sims D."/>
            <person name="Brettin T."/>
            <person name="Detter J.C."/>
            <person name="Han C."/>
            <person name="Larimer F."/>
            <person name="Land M."/>
            <person name="Hauser L."/>
            <person name="Kyrpides N."/>
            <person name="Ovchinnikova G."/>
            <person name="Stolz J."/>
        </authorList>
    </citation>
    <scope>NUCLEOTIDE SEQUENCE [LARGE SCALE GENOMIC DNA]</scope>
    <source>
        <strain evidence="3">MLS10</strain>
    </source>
</reference>
<dbReference type="PROSITE" id="PS50887">
    <property type="entry name" value="GGDEF"/>
    <property type="match status" value="1"/>
</dbReference>
<evidence type="ECO:0000313" key="4">
    <source>
        <dbReference type="Proteomes" id="UP000000271"/>
    </source>
</evidence>
<dbReference type="eggNOG" id="COG2199">
    <property type="taxonomic scope" value="Bacteria"/>
</dbReference>
<dbReference type="Pfam" id="PF13188">
    <property type="entry name" value="PAS_8"/>
    <property type="match status" value="1"/>
</dbReference>
<dbReference type="InterPro" id="IPR000014">
    <property type="entry name" value="PAS"/>
</dbReference>
<feature type="transmembrane region" description="Helical" evidence="1">
    <location>
        <begin position="143"/>
        <end position="164"/>
    </location>
</feature>
<organism evidence="3 4">
    <name type="scientific">Bacillus selenitireducens (strain ATCC 700615 / DSM 15326 / MLS10)</name>
    <dbReference type="NCBI Taxonomy" id="439292"/>
    <lineage>
        <taxon>Bacteria</taxon>
        <taxon>Bacillati</taxon>
        <taxon>Bacillota</taxon>
        <taxon>Bacilli</taxon>
        <taxon>Bacillales</taxon>
        <taxon>Bacillaceae</taxon>
        <taxon>Salisediminibacterium</taxon>
    </lineage>
</organism>
<feature type="transmembrane region" description="Helical" evidence="1">
    <location>
        <begin position="66"/>
        <end position="87"/>
    </location>
</feature>
<keyword evidence="1" id="KW-1133">Transmembrane helix</keyword>
<dbReference type="RefSeq" id="WP_013171618.1">
    <property type="nucleotide sequence ID" value="NC_014219.1"/>
</dbReference>
<dbReference type="InterPro" id="IPR000160">
    <property type="entry name" value="GGDEF_dom"/>
</dbReference>
<dbReference type="InterPro" id="IPR035965">
    <property type="entry name" value="PAS-like_dom_sf"/>
</dbReference>
<dbReference type="EMBL" id="CP001791">
    <property type="protein sequence ID" value="ADH98189.1"/>
    <property type="molecule type" value="Genomic_DNA"/>
</dbReference>